<keyword evidence="2" id="KW-0805">Transcription regulation</keyword>
<feature type="region of interest" description="Disordered" evidence="5">
    <location>
        <begin position="415"/>
        <end position="442"/>
    </location>
</feature>
<accession>A0AAX4JPD8</accession>
<dbReference type="Proteomes" id="UP001355207">
    <property type="component" value="Chromosome 2"/>
</dbReference>
<evidence type="ECO:0000259" key="6">
    <source>
        <dbReference type="SMART" id="SM00576"/>
    </source>
</evidence>
<reference evidence="7 8" key="1">
    <citation type="submission" date="2024-01" db="EMBL/GenBank/DDBJ databases">
        <title>Comparative genomics of Cryptococcus and Kwoniella reveals pathogenesis evolution and contrasting modes of karyotype evolution via chromosome fusion or intercentromeric recombination.</title>
        <authorList>
            <person name="Coelho M.A."/>
            <person name="David-Palma M."/>
            <person name="Shea T."/>
            <person name="Bowers K."/>
            <person name="McGinley-Smith S."/>
            <person name="Mohammad A.W."/>
            <person name="Gnirke A."/>
            <person name="Yurkov A.M."/>
            <person name="Nowrousian M."/>
            <person name="Sun S."/>
            <person name="Cuomo C.A."/>
            <person name="Heitman J."/>
        </authorList>
    </citation>
    <scope>NUCLEOTIDE SEQUENCE [LARGE SCALE GENOMIC DNA]</scope>
    <source>
        <strain evidence="7 8">CBS 6074</strain>
    </source>
</reference>
<feature type="compositionally biased region" description="Acidic residues" evidence="5">
    <location>
        <begin position="125"/>
        <end position="135"/>
    </location>
</feature>
<feature type="compositionally biased region" description="Low complexity" evidence="5">
    <location>
        <begin position="199"/>
        <end position="213"/>
    </location>
</feature>
<feature type="compositionally biased region" description="Basic and acidic residues" evidence="5">
    <location>
        <begin position="136"/>
        <end position="164"/>
    </location>
</feature>
<feature type="compositionally biased region" description="Basic and acidic residues" evidence="5">
    <location>
        <begin position="476"/>
        <end position="503"/>
    </location>
</feature>
<feature type="region of interest" description="Disordered" evidence="5">
    <location>
        <begin position="244"/>
        <end position="268"/>
    </location>
</feature>
<evidence type="ECO:0000256" key="1">
    <source>
        <dbReference type="ARBA" id="ARBA00004123"/>
    </source>
</evidence>
<proteinExistence type="predicted"/>
<keyword evidence="4" id="KW-0539">Nucleus</keyword>
<keyword evidence="8" id="KW-1185">Reference proteome</keyword>
<dbReference type="AlphaFoldDB" id="A0AAX4JPD8"/>
<evidence type="ECO:0000256" key="5">
    <source>
        <dbReference type="SAM" id="MobiDB-lite"/>
    </source>
</evidence>
<comment type="subcellular location">
    <subcellularLocation>
        <location evidence="1">Nucleus</location>
    </subcellularLocation>
</comment>
<dbReference type="EMBL" id="CP144099">
    <property type="protein sequence ID" value="WWC87262.1"/>
    <property type="molecule type" value="Genomic_DNA"/>
</dbReference>
<feature type="compositionally biased region" description="Low complexity" evidence="5">
    <location>
        <begin position="504"/>
        <end position="537"/>
    </location>
</feature>
<feature type="compositionally biased region" description="Polar residues" evidence="5">
    <location>
        <begin position="538"/>
        <end position="558"/>
    </location>
</feature>
<dbReference type="RefSeq" id="XP_066074025.1">
    <property type="nucleotide sequence ID" value="XM_066217928.1"/>
</dbReference>
<evidence type="ECO:0000256" key="4">
    <source>
        <dbReference type="ARBA" id="ARBA00023242"/>
    </source>
</evidence>
<evidence type="ECO:0000313" key="7">
    <source>
        <dbReference type="EMBL" id="WWC87262.1"/>
    </source>
</evidence>
<feature type="compositionally biased region" description="Polar residues" evidence="5">
    <location>
        <begin position="220"/>
        <end position="231"/>
    </location>
</feature>
<evidence type="ECO:0000256" key="3">
    <source>
        <dbReference type="ARBA" id="ARBA00023163"/>
    </source>
</evidence>
<organism evidence="7 8">
    <name type="scientific">Kwoniella dendrophila CBS 6074</name>
    <dbReference type="NCBI Taxonomy" id="1295534"/>
    <lineage>
        <taxon>Eukaryota</taxon>
        <taxon>Fungi</taxon>
        <taxon>Dikarya</taxon>
        <taxon>Basidiomycota</taxon>
        <taxon>Agaricomycotina</taxon>
        <taxon>Tremellomycetes</taxon>
        <taxon>Tremellales</taxon>
        <taxon>Cryptococcaceae</taxon>
        <taxon>Kwoniella</taxon>
    </lineage>
</organism>
<dbReference type="SMART" id="SM00576">
    <property type="entry name" value="BTP"/>
    <property type="match status" value="1"/>
</dbReference>
<feature type="region of interest" description="Disordered" evidence="5">
    <location>
        <begin position="455"/>
        <end position="614"/>
    </location>
</feature>
<evidence type="ECO:0000313" key="8">
    <source>
        <dbReference type="Proteomes" id="UP001355207"/>
    </source>
</evidence>
<dbReference type="InterPro" id="IPR006565">
    <property type="entry name" value="BTP"/>
</dbReference>
<dbReference type="InterPro" id="IPR009072">
    <property type="entry name" value="Histone-fold"/>
</dbReference>
<name>A0AAX4JPD8_9TREE</name>
<dbReference type="Gene3D" id="1.10.20.10">
    <property type="entry name" value="Histone, subunit A"/>
    <property type="match status" value="1"/>
</dbReference>
<feature type="domain" description="Bromodomain associated" evidence="6">
    <location>
        <begin position="3"/>
        <end position="79"/>
    </location>
</feature>
<sequence>MSTPSPDAILHLAALHTLSQTGFASTSSSASVTLSNVLSKYLRLVASTCIERANLSGREKVSAIDVVDALDSLGVRIGELIDWTADQDGDYLNGNHLDNLQDYLKEGLSQEDGLAHMRLVPEEELEEFEQDEEEGYQEHDNARVKHEGEDVEMDENHTLDVKKEADLEDDLDVKPFIYRHKSPDLSWLPPLPNSTTLNSSSQATQPTTASTSTDPIAISSDESSSLPTPTQSIADRYRKPISYSSSQLSQAHPFHDPPNSYKGNLNTSPTSLPNLISTYSAIQNEPSIALRQTDLRRQATELLRQSICNVDQYSPLPTLSSIIPQVKSSSIVPSHSDILPTKLLPINPSSSAAEQGGGKILNGLVNRIKSQNLPLNLKERLTSLRPPLPQIKNDQPIFYNDPIKAPDNLSLLKFKGKHQPTTNNNNDDNEEDDNNGQKNPENGLKQIWLKQTWDSGPRGLEKWSKPNLPKGKKVIISKEGEKKPRISEQDLKRKEEEEKRLSLEENYNNSNNNNQKVKVNLRLPSSINNNNGNYISSEPSPNRNDNDSSTIPNGNPTSNERDQSRISTSPTTTTNGPGLKIKFGSQKLSISPSPIPTPQPQPHNEYPASVNPYN</sequence>
<dbReference type="GeneID" id="91092822"/>
<dbReference type="GO" id="GO:0005634">
    <property type="term" value="C:nucleus"/>
    <property type="evidence" value="ECO:0007669"/>
    <property type="project" value="UniProtKB-SubCell"/>
</dbReference>
<feature type="compositionally biased region" description="Low complexity" evidence="5">
    <location>
        <begin position="567"/>
        <end position="578"/>
    </location>
</feature>
<evidence type="ECO:0000256" key="2">
    <source>
        <dbReference type="ARBA" id="ARBA00023015"/>
    </source>
</evidence>
<dbReference type="CDD" id="cd00076">
    <property type="entry name" value="HFD_SF"/>
    <property type="match status" value="1"/>
</dbReference>
<dbReference type="GO" id="GO:0046982">
    <property type="term" value="F:protein heterodimerization activity"/>
    <property type="evidence" value="ECO:0007669"/>
    <property type="project" value="InterPro"/>
</dbReference>
<feature type="region of interest" description="Disordered" evidence="5">
    <location>
        <begin position="184"/>
        <end position="231"/>
    </location>
</feature>
<keyword evidence="3" id="KW-0804">Transcription</keyword>
<gene>
    <name evidence="7" type="ORF">L201_002150</name>
</gene>
<feature type="region of interest" description="Disordered" evidence="5">
    <location>
        <begin position="125"/>
        <end position="164"/>
    </location>
</feature>
<protein>
    <recommendedName>
        <fullName evidence="6">Bromodomain associated domain-containing protein</fullName>
    </recommendedName>
</protein>